<evidence type="ECO:0000313" key="4">
    <source>
        <dbReference type="Proteomes" id="UP000001542"/>
    </source>
</evidence>
<dbReference type="Gene3D" id="3.40.50.1820">
    <property type="entry name" value="alpha/beta hydrolase"/>
    <property type="match status" value="1"/>
</dbReference>
<dbReference type="Pfam" id="PF00561">
    <property type="entry name" value="Abhydrolase_1"/>
    <property type="match status" value="1"/>
</dbReference>
<reference evidence="3" key="2">
    <citation type="journal article" date="2007" name="Science">
        <title>Draft genome sequence of the sexually transmitted pathogen Trichomonas vaginalis.</title>
        <authorList>
            <person name="Carlton J.M."/>
            <person name="Hirt R.P."/>
            <person name="Silva J.C."/>
            <person name="Delcher A.L."/>
            <person name="Schatz M."/>
            <person name="Zhao Q."/>
            <person name="Wortman J.R."/>
            <person name="Bidwell S.L."/>
            <person name="Alsmark U.C.M."/>
            <person name="Besteiro S."/>
            <person name="Sicheritz-Ponten T."/>
            <person name="Noel C.J."/>
            <person name="Dacks J.B."/>
            <person name="Foster P.G."/>
            <person name="Simillion C."/>
            <person name="Van de Peer Y."/>
            <person name="Miranda-Saavedra D."/>
            <person name="Barton G.J."/>
            <person name="Westrop G.D."/>
            <person name="Mueller S."/>
            <person name="Dessi D."/>
            <person name="Fiori P.L."/>
            <person name="Ren Q."/>
            <person name="Paulsen I."/>
            <person name="Zhang H."/>
            <person name="Bastida-Corcuera F.D."/>
            <person name="Simoes-Barbosa A."/>
            <person name="Brown M.T."/>
            <person name="Hayes R.D."/>
            <person name="Mukherjee M."/>
            <person name="Okumura C.Y."/>
            <person name="Schneider R."/>
            <person name="Smith A.J."/>
            <person name="Vanacova S."/>
            <person name="Villalvazo M."/>
            <person name="Haas B.J."/>
            <person name="Pertea M."/>
            <person name="Feldblyum T.V."/>
            <person name="Utterback T.R."/>
            <person name="Shu C.L."/>
            <person name="Osoegawa K."/>
            <person name="de Jong P.J."/>
            <person name="Hrdy I."/>
            <person name="Horvathova L."/>
            <person name="Zubacova Z."/>
            <person name="Dolezal P."/>
            <person name="Malik S.B."/>
            <person name="Logsdon J.M. Jr."/>
            <person name="Henze K."/>
            <person name="Gupta A."/>
            <person name="Wang C.C."/>
            <person name="Dunne R.L."/>
            <person name="Upcroft J.A."/>
            <person name="Upcroft P."/>
            <person name="White O."/>
            <person name="Salzberg S.L."/>
            <person name="Tang P."/>
            <person name="Chiu C.-H."/>
            <person name="Lee Y.-S."/>
            <person name="Embley T.M."/>
            <person name="Coombs G.H."/>
            <person name="Mottram J.C."/>
            <person name="Tachezy J."/>
            <person name="Fraser-Liggett C.M."/>
            <person name="Johnson P.J."/>
        </authorList>
    </citation>
    <scope>NUCLEOTIDE SEQUENCE [LARGE SCALE GENOMIC DNA]</scope>
    <source>
        <strain evidence="3">G3</strain>
    </source>
</reference>
<gene>
    <name evidence="3" type="ORF">TVAG_093900</name>
</gene>
<name>A2DBL3_TRIV3</name>
<dbReference type="InterPro" id="IPR029058">
    <property type="entry name" value="AB_hydrolase_fold"/>
</dbReference>
<dbReference type="KEGG" id="tva:5467770"/>
<dbReference type="SUPFAM" id="SSF53474">
    <property type="entry name" value="alpha/beta-Hydrolases"/>
    <property type="match status" value="1"/>
</dbReference>
<dbReference type="SMR" id="A2DBL3"/>
<dbReference type="VEuPathDB" id="TrichDB:TVAGG3_0381750"/>
<protein>
    <recommendedName>
        <fullName evidence="2">AB hydrolase-1 domain-containing protein</fullName>
    </recommendedName>
</protein>
<dbReference type="PANTHER" id="PTHR43358">
    <property type="entry name" value="ALPHA/BETA-HYDROLASE"/>
    <property type="match status" value="1"/>
</dbReference>
<dbReference type="OMA" id="QVSPLNY"/>
<evidence type="ECO:0000256" key="1">
    <source>
        <dbReference type="SAM" id="MobiDB-lite"/>
    </source>
</evidence>
<feature type="region of interest" description="Disordered" evidence="1">
    <location>
        <begin position="329"/>
        <end position="369"/>
    </location>
</feature>
<accession>A2DBL3</accession>
<sequence>MKSVVKWLVDVSFRPPRHTYDNNRTVSVVTTNKNVYIRKSCEFQNFRGNKLFGSLWIDRASPMPSNCLLYLHSLGTNQFEALNLVPFMVSQDLALFAFDFPGCGISEGEYIPLDGSGIQDVLAAYDYLGEQYHFTKFAVWGRSMGAAIALHSVSASNKFACCVSDSTFQNTEAVVFDQADQNGIPRFAISLFEPFVKYQARKMLHTNIISPYPLSEVPYSSTPLLMGHGKQDTFVSPSQAQHLFDSYGFADKQLYLFDARHNSVRPYQWYETASRFIYRKLGIKPVKRYYDSIFTSSELHSGIQDVILEDIDRSIQESLDKELAKKVENPALAQDIPQAPPPGHPTEQLSEELPPSIETIPVVGKSEEN</sequence>
<dbReference type="InterPro" id="IPR000073">
    <property type="entry name" value="AB_hydrolase_1"/>
</dbReference>
<dbReference type="InterPro" id="IPR052920">
    <property type="entry name" value="DNA-binding_regulatory"/>
</dbReference>
<organism evidence="3 4">
    <name type="scientific">Trichomonas vaginalis (strain ATCC PRA-98 / G3)</name>
    <dbReference type="NCBI Taxonomy" id="412133"/>
    <lineage>
        <taxon>Eukaryota</taxon>
        <taxon>Metamonada</taxon>
        <taxon>Parabasalia</taxon>
        <taxon>Trichomonadida</taxon>
        <taxon>Trichomonadidae</taxon>
        <taxon>Trichomonas</taxon>
    </lineage>
</organism>
<dbReference type="OrthoDB" id="10249433at2759"/>
<dbReference type="Proteomes" id="UP000001542">
    <property type="component" value="Unassembled WGS sequence"/>
</dbReference>
<dbReference type="eggNOG" id="KOG1552">
    <property type="taxonomic scope" value="Eukaryota"/>
</dbReference>
<dbReference type="InParanoid" id="A2DBL3"/>
<keyword evidence="4" id="KW-1185">Reference proteome</keyword>
<dbReference type="RefSeq" id="XP_001583202.1">
    <property type="nucleotide sequence ID" value="XM_001583152.1"/>
</dbReference>
<dbReference type="FunCoup" id="A2DBL3">
    <property type="interactions" value="191"/>
</dbReference>
<dbReference type="AlphaFoldDB" id="A2DBL3"/>
<dbReference type="PANTHER" id="PTHR43358:SF4">
    <property type="entry name" value="ALPHA_BETA HYDROLASE FOLD-1 DOMAIN-CONTAINING PROTEIN"/>
    <property type="match status" value="1"/>
</dbReference>
<reference evidence="3" key="1">
    <citation type="submission" date="2006-10" db="EMBL/GenBank/DDBJ databases">
        <authorList>
            <person name="Amadeo P."/>
            <person name="Zhao Q."/>
            <person name="Wortman J."/>
            <person name="Fraser-Liggett C."/>
            <person name="Carlton J."/>
        </authorList>
    </citation>
    <scope>NUCLEOTIDE SEQUENCE</scope>
    <source>
        <strain evidence="3">G3</strain>
    </source>
</reference>
<feature type="domain" description="AB hydrolase-1" evidence="2">
    <location>
        <begin position="69"/>
        <end position="187"/>
    </location>
</feature>
<evidence type="ECO:0000313" key="3">
    <source>
        <dbReference type="EMBL" id="EAY22216.1"/>
    </source>
</evidence>
<dbReference type="VEuPathDB" id="TrichDB:TVAG_093900"/>
<evidence type="ECO:0000259" key="2">
    <source>
        <dbReference type="Pfam" id="PF00561"/>
    </source>
</evidence>
<dbReference type="EMBL" id="DS113185">
    <property type="protein sequence ID" value="EAY22216.1"/>
    <property type="molecule type" value="Genomic_DNA"/>
</dbReference>
<proteinExistence type="predicted"/>